<keyword evidence="3" id="KW-1185">Reference proteome</keyword>
<dbReference type="AlphaFoldDB" id="A0A6A6T5C5"/>
<gene>
    <name evidence="2" type="ORF">K491DRAFT_678969</name>
</gene>
<reference evidence="2" key="1">
    <citation type="journal article" date="2020" name="Stud. Mycol.">
        <title>101 Dothideomycetes genomes: a test case for predicting lifestyles and emergence of pathogens.</title>
        <authorList>
            <person name="Haridas S."/>
            <person name="Albert R."/>
            <person name="Binder M."/>
            <person name="Bloem J."/>
            <person name="Labutti K."/>
            <person name="Salamov A."/>
            <person name="Andreopoulos B."/>
            <person name="Baker S."/>
            <person name="Barry K."/>
            <person name="Bills G."/>
            <person name="Bluhm B."/>
            <person name="Cannon C."/>
            <person name="Castanera R."/>
            <person name="Culley D."/>
            <person name="Daum C."/>
            <person name="Ezra D."/>
            <person name="Gonzalez J."/>
            <person name="Henrissat B."/>
            <person name="Kuo A."/>
            <person name="Liang C."/>
            <person name="Lipzen A."/>
            <person name="Lutzoni F."/>
            <person name="Magnuson J."/>
            <person name="Mondo S."/>
            <person name="Nolan M."/>
            <person name="Ohm R."/>
            <person name="Pangilinan J."/>
            <person name="Park H.-J."/>
            <person name="Ramirez L."/>
            <person name="Alfaro M."/>
            <person name="Sun H."/>
            <person name="Tritt A."/>
            <person name="Yoshinaga Y."/>
            <person name="Zwiers L.-H."/>
            <person name="Turgeon B."/>
            <person name="Goodwin S."/>
            <person name="Spatafora J."/>
            <person name="Crous P."/>
            <person name="Grigoriev I."/>
        </authorList>
    </citation>
    <scope>NUCLEOTIDE SEQUENCE</scope>
    <source>
        <strain evidence="2">CBS 122681</strain>
    </source>
</reference>
<proteinExistence type="predicted"/>
<evidence type="ECO:0000313" key="3">
    <source>
        <dbReference type="Proteomes" id="UP000799324"/>
    </source>
</evidence>
<evidence type="ECO:0000259" key="1">
    <source>
        <dbReference type="Pfam" id="PF07985"/>
    </source>
</evidence>
<dbReference type="Pfam" id="PF07985">
    <property type="entry name" value="SRR1"/>
    <property type="match status" value="1"/>
</dbReference>
<feature type="domain" description="SRR1-like" evidence="1">
    <location>
        <begin position="172"/>
        <end position="306"/>
    </location>
</feature>
<dbReference type="PANTHER" id="PTHR42080">
    <property type="entry name" value="SRR1 DOMAIN-CONTAINING PROTEIN"/>
    <property type="match status" value="1"/>
</dbReference>
<dbReference type="InterPro" id="IPR012942">
    <property type="entry name" value="SRR1-like"/>
</dbReference>
<evidence type="ECO:0000313" key="2">
    <source>
        <dbReference type="EMBL" id="KAF2655259.1"/>
    </source>
</evidence>
<dbReference type="OrthoDB" id="5230585at2759"/>
<dbReference type="PANTHER" id="PTHR42080:SF3">
    <property type="entry name" value="SRR1-LIKE DOMAIN-CONTAINING PROTEIN"/>
    <property type="match status" value="1"/>
</dbReference>
<dbReference type="Proteomes" id="UP000799324">
    <property type="component" value="Unassembled WGS sequence"/>
</dbReference>
<accession>A0A6A6T5C5</accession>
<name>A0A6A6T5C5_9PLEO</name>
<dbReference type="EMBL" id="MU004351">
    <property type="protein sequence ID" value="KAF2655259.1"/>
    <property type="molecule type" value="Genomic_DNA"/>
</dbReference>
<organism evidence="2 3">
    <name type="scientific">Lophiostoma macrostomum CBS 122681</name>
    <dbReference type="NCBI Taxonomy" id="1314788"/>
    <lineage>
        <taxon>Eukaryota</taxon>
        <taxon>Fungi</taxon>
        <taxon>Dikarya</taxon>
        <taxon>Ascomycota</taxon>
        <taxon>Pezizomycotina</taxon>
        <taxon>Dothideomycetes</taxon>
        <taxon>Pleosporomycetidae</taxon>
        <taxon>Pleosporales</taxon>
        <taxon>Lophiostomataceae</taxon>
        <taxon>Lophiostoma</taxon>
    </lineage>
</organism>
<protein>
    <recommendedName>
        <fullName evidence="1">SRR1-like domain-containing protein</fullName>
    </recommendedName>
</protein>
<sequence>MSDTPKEQVSTSNEAKIERPPRIINIKALLEATGNNPIFTRTLIEHAADQLKKAKERQAFELLDCYGNVHTFESEAAPGKQPALIYNNYHTMADENLWEILQMMPADFQQSVIRGFGDDLDEMVKNAKLPICIHFEDVKDIDYEYDVTDLVACIMQLMEAWDECPERDVLYKSLEAMSHATPITNIICFGNGSIARSPDSTNQHMVASSLAVYLASLYDKTDININQPIKIYAQDPAYSSMDIEALRNHDIEVLDDPKAFLAVDSGSLILSSGPTVPVKQIIADLAAEDPSKCPAAVLWNNNRRDDQLGIDPVTYKWVDCVYFANPISQRSIDMMKGWTKVFDGEEQLGSRRTDKKEEDWSLGTEWLSQMQIWARPAEFSTA</sequence>